<evidence type="ECO:0000256" key="9">
    <source>
        <dbReference type="ARBA" id="ARBA00023304"/>
    </source>
</evidence>
<dbReference type="HAMAP" id="MF_00572">
    <property type="entry name" value="LeuA_type2"/>
    <property type="match status" value="1"/>
</dbReference>
<dbReference type="NCBIfam" id="NF002991">
    <property type="entry name" value="PRK03739.1"/>
    <property type="match status" value="1"/>
</dbReference>
<dbReference type="OrthoDB" id="418791at2759"/>
<comment type="pathway">
    <text evidence="2">Amino-acid biosynthesis; L-leucine biosynthesis; L-leucine from 3-methyl-2-oxobutanoate: step 1/4.</text>
</comment>
<name>A0A316TWQ4_9BASI</name>
<keyword evidence="5" id="KW-0432">Leucine biosynthesis</keyword>
<dbReference type="PROSITE" id="PS00815">
    <property type="entry name" value="AIPM_HOMOCIT_SYNTH_1"/>
    <property type="match status" value="1"/>
</dbReference>
<dbReference type="SUPFAM" id="SSF89000">
    <property type="entry name" value="post-HMGL domain-like"/>
    <property type="match status" value="1"/>
</dbReference>
<evidence type="ECO:0000256" key="1">
    <source>
        <dbReference type="ARBA" id="ARBA00000064"/>
    </source>
</evidence>
<dbReference type="InterPro" id="IPR036230">
    <property type="entry name" value="LeuA_allosteric_dom_sf"/>
</dbReference>
<dbReference type="PANTHER" id="PTHR46911">
    <property type="match status" value="1"/>
</dbReference>
<dbReference type="Gene3D" id="3.20.20.70">
    <property type="entry name" value="Aldolase class I"/>
    <property type="match status" value="1"/>
</dbReference>
<sequence>MNPGNKYKPFKPIHLPNRQWPSKVQTTAPIWTSVDLRDGNQALVNPMSGAQKIKFFQKLVQTGFKEIEVSFPSSGETDFDFTREIIEKGMIPDDVWIQVLTPAREELIRKTFECIKGAKNVIMHMYNATSPLFREVVFGNDQDRTVALAIKHTKIVAELMDHYSKPENGGTNFKYEYSPECFTQTEPDFSLRVCEEVRKAWGKSSKDNKIIFNLPATVEVGPPNHYADMIEYFCTNISHREEIIVSLHPHNDRGCAVAAAEMGLLAGGDRIEGCLLGNGERTGNVDIVTLALNQFCQGIVPGPLDMTDLQSIVDVVSGCNDIPVHPRHPYAGELVFTAFSGSHQDAIKKGFKVQEERNAKGDPTWDIPYLPIDPADLGATYEAIIRVNSQSGKGGIAYLVAQSLGLDLPRKMQVAFYQVIQQVSERTGKEMVTEDITRAFCETYHVPHLSIGKNEGRLSLKSFSLADDMPDAGAVTAQGEDGAETPRYRRFTGSVALDGKVHQLTGRGNGALSALCDALSLTFNINASIREYSEHAVSQPGVGAVGVGKGRGGATRSQAASYIELVDTDDEDQAGHKAKGYWGVGIDTDVTASNIKALLSAASNLILSEKEVVDQAAKAIVEA</sequence>
<evidence type="ECO:0000313" key="12">
    <source>
        <dbReference type="Proteomes" id="UP000245942"/>
    </source>
</evidence>
<dbReference type="SUPFAM" id="SSF51569">
    <property type="entry name" value="Aldolase"/>
    <property type="match status" value="1"/>
</dbReference>
<dbReference type="Proteomes" id="UP000245942">
    <property type="component" value="Unassembled WGS sequence"/>
</dbReference>
<dbReference type="CDD" id="cd07942">
    <property type="entry name" value="DRE_TIM_LeuA"/>
    <property type="match status" value="1"/>
</dbReference>
<dbReference type="GO" id="GO:0003852">
    <property type="term" value="F:2-isopropylmalate synthase activity"/>
    <property type="evidence" value="ECO:0007669"/>
    <property type="project" value="UniProtKB-EC"/>
</dbReference>
<gene>
    <name evidence="11" type="ORF">BCV69DRAFT_291551</name>
</gene>
<evidence type="ECO:0000313" key="11">
    <source>
        <dbReference type="EMBL" id="PWN17879.1"/>
    </source>
</evidence>
<dbReference type="RefSeq" id="XP_025345039.1">
    <property type="nucleotide sequence ID" value="XM_025493754.1"/>
</dbReference>
<dbReference type="Pfam" id="PF08502">
    <property type="entry name" value="LeuA_dimer"/>
    <property type="match status" value="1"/>
</dbReference>
<dbReference type="Gene3D" id="3.30.160.270">
    <property type="match status" value="1"/>
</dbReference>
<dbReference type="PANTHER" id="PTHR46911:SF1">
    <property type="entry name" value="2-ISOPROPYLMALATE SYNTHASE"/>
    <property type="match status" value="1"/>
</dbReference>
<dbReference type="Pfam" id="PF22615">
    <property type="entry name" value="IPMS_D2"/>
    <property type="match status" value="1"/>
</dbReference>
<dbReference type="InterPro" id="IPR013709">
    <property type="entry name" value="2-isopropylmalate_synth_dimer"/>
</dbReference>
<evidence type="ECO:0000256" key="2">
    <source>
        <dbReference type="ARBA" id="ARBA00004689"/>
    </source>
</evidence>
<dbReference type="STRING" id="1684307.A0A316TWQ4"/>
<dbReference type="GO" id="GO:0005739">
    <property type="term" value="C:mitochondrion"/>
    <property type="evidence" value="ECO:0007669"/>
    <property type="project" value="TreeGrafter"/>
</dbReference>
<dbReference type="Pfam" id="PF00682">
    <property type="entry name" value="HMGL-like"/>
    <property type="match status" value="1"/>
</dbReference>
<keyword evidence="6" id="KW-0028">Amino-acid biosynthesis</keyword>
<dbReference type="AlphaFoldDB" id="A0A316TWQ4"/>
<comment type="similarity">
    <text evidence="3">Belongs to the alpha-IPM synthase/homocitrate synthase family. LeuA type 2 subfamily.</text>
</comment>
<dbReference type="GO" id="GO:0009098">
    <property type="term" value="P:L-leucine biosynthetic process"/>
    <property type="evidence" value="ECO:0007669"/>
    <property type="project" value="UniProtKB-KW"/>
</dbReference>
<keyword evidence="9" id="KW-0100">Branched-chain amino acid biosynthesis</keyword>
<keyword evidence="8" id="KW-0479">Metal-binding</keyword>
<keyword evidence="7" id="KW-0808">Transferase</keyword>
<dbReference type="PROSITE" id="PS50991">
    <property type="entry name" value="PYR_CT"/>
    <property type="match status" value="1"/>
</dbReference>
<reference evidence="11 12" key="1">
    <citation type="journal article" date="2018" name="Mol. Biol. Evol.">
        <title>Broad Genomic Sampling Reveals a Smut Pathogenic Ancestry of the Fungal Clade Ustilaginomycotina.</title>
        <authorList>
            <person name="Kijpornyongpan T."/>
            <person name="Mondo S.J."/>
            <person name="Barry K."/>
            <person name="Sandor L."/>
            <person name="Lee J."/>
            <person name="Lipzen A."/>
            <person name="Pangilinan J."/>
            <person name="LaButti K."/>
            <person name="Hainaut M."/>
            <person name="Henrissat B."/>
            <person name="Grigoriev I.V."/>
            <person name="Spatafora J.W."/>
            <person name="Aime M.C."/>
        </authorList>
    </citation>
    <scope>NUCLEOTIDE SEQUENCE [LARGE SCALE GENOMIC DNA]</scope>
    <source>
        <strain evidence="11 12">MCA 4718</strain>
    </source>
</reference>
<comment type="catalytic activity">
    <reaction evidence="1">
        <text>3-methyl-2-oxobutanoate + acetyl-CoA + H2O = (2S)-2-isopropylmalate + CoA + H(+)</text>
        <dbReference type="Rhea" id="RHEA:21524"/>
        <dbReference type="ChEBI" id="CHEBI:1178"/>
        <dbReference type="ChEBI" id="CHEBI:11851"/>
        <dbReference type="ChEBI" id="CHEBI:15377"/>
        <dbReference type="ChEBI" id="CHEBI:15378"/>
        <dbReference type="ChEBI" id="CHEBI:57287"/>
        <dbReference type="ChEBI" id="CHEBI:57288"/>
        <dbReference type="EC" id="2.3.3.13"/>
    </reaction>
</comment>
<evidence type="ECO:0000256" key="5">
    <source>
        <dbReference type="ARBA" id="ARBA00022430"/>
    </source>
</evidence>
<evidence type="ECO:0000256" key="8">
    <source>
        <dbReference type="ARBA" id="ARBA00022723"/>
    </source>
</evidence>
<keyword evidence="12" id="KW-1185">Reference proteome</keyword>
<dbReference type="NCBIfam" id="TIGR00970">
    <property type="entry name" value="leuA_yeast"/>
    <property type="match status" value="1"/>
</dbReference>
<dbReference type="EC" id="2.3.3.13" evidence="4"/>
<dbReference type="InterPro" id="IPR002034">
    <property type="entry name" value="AIPM/Hcit_synth_CS"/>
</dbReference>
<proteinExistence type="inferred from homology"/>
<accession>A0A316TWQ4</accession>
<dbReference type="SUPFAM" id="SSF110921">
    <property type="entry name" value="2-isopropylmalate synthase LeuA, allosteric (dimerisation) domain"/>
    <property type="match status" value="1"/>
</dbReference>
<evidence type="ECO:0000256" key="4">
    <source>
        <dbReference type="ARBA" id="ARBA00012973"/>
    </source>
</evidence>
<dbReference type="InterPro" id="IPR005668">
    <property type="entry name" value="IPM_Synthase"/>
</dbReference>
<dbReference type="InterPro" id="IPR054692">
    <property type="entry name" value="LeuA-like_post-cat"/>
</dbReference>
<protein>
    <recommendedName>
        <fullName evidence="4">2-isopropylmalate synthase</fullName>
        <ecNumber evidence="4">2.3.3.13</ecNumber>
    </recommendedName>
</protein>
<evidence type="ECO:0000256" key="3">
    <source>
        <dbReference type="ARBA" id="ARBA00009767"/>
    </source>
</evidence>
<dbReference type="EMBL" id="KZ819340">
    <property type="protein sequence ID" value="PWN17879.1"/>
    <property type="molecule type" value="Genomic_DNA"/>
</dbReference>
<dbReference type="SMART" id="SM00917">
    <property type="entry name" value="LeuA_dimer"/>
    <property type="match status" value="1"/>
</dbReference>
<dbReference type="GeneID" id="37015488"/>
<dbReference type="InterPro" id="IPR000891">
    <property type="entry name" value="PYR_CT"/>
</dbReference>
<evidence type="ECO:0000259" key="10">
    <source>
        <dbReference type="PROSITE" id="PS50991"/>
    </source>
</evidence>
<evidence type="ECO:0000256" key="7">
    <source>
        <dbReference type="ARBA" id="ARBA00022679"/>
    </source>
</evidence>
<dbReference type="GO" id="GO:0046872">
    <property type="term" value="F:metal ion binding"/>
    <property type="evidence" value="ECO:0007669"/>
    <property type="project" value="UniProtKB-KW"/>
</dbReference>
<dbReference type="InterPro" id="IPR013785">
    <property type="entry name" value="Aldolase_TIM"/>
</dbReference>
<organism evidence="11 12">
    <name type="scientific">Pseudomicrostroma glucosiphilum</name>
    <dbReference type="NCBI Taxonomy" id="1684307"/>
    <lineage>
        <taxon>Eukaryota</taxon>
        <taxon>Fungi</taxon>
        <taxon>Dikarya</taxon>
        <taxon>Basidiomycota</taxon>
        <taxon>Ustilaginomycotina</taxon>
        <taxon>Exobasidiomycetes</taxon>
        <taxon>Microstromatales</taxon>
        <taxon>Microstromatales incertae sedis</taxon>
        <taxon>Pseudomicrostroma</taxon>
    </lineage>
</organism>
<dbReference type="InterPro" id="IPR039371">
    <property type="entry name" value="LeuA_N_DRE-TIM"/>
</dbReference>
<dbReference type="PROSITE" id="PS00816">
    <property type="entry name" value="AIPM_HOMOCIT_SYNTH_2"/>
    <property type="match status" value="1"/>
</dbReference>
<evidence type="ECO:0000256" key="6">
    <source>
        <dbReference type="ARBA" id="ARBA00022605"/>
    </source>
</evidence>
<feature type="domain" description="Pyruvate carboxyltransferase" evidence="10">
    <location>
        <begin position="29"/>
        <end position="310"/>
    </location>
</feature>